<keyword evidence="1" id="KW-0805">Transcription regulation</keyword>
<evidence type="ECO:0000256" key="1">
    <source>
        <dbReference type="ARBA" id="ARBA00023015"/>
    </source>
</evidence>
<feature type="DNA-binding region" description="H-T-H motif" evidence="4">
    <location>
        <begin position="52"/>
        <end position="71"/>
    </location>
</feature>
<proteinExistence type="predicted"/>
<dbReference type="SUPFAM" id="SSF48498">
    <property type="entry name" value="Tetracyclin repressor-like, C-terminal domain"/>
    <property type="match status" value="1"/>
</dbReference>
<evidence type="ECO:0000256" key="4">
    <source>
        <dbReference type="PROSITE-ProRule" id="PRU00335"/>
    </source>
</evidence>
<dbReference type="SUPFAM" id="SSF46689">
    <property type="entry name" value="Homeodomain-like"/>
    <property type="match status" value="1"/>
</dbReference>
<accession>A0A1I5DG93</accession>
<dbReference type="PROSITE" id="PS50977">
    <property type="entry name" value="HTH_TETR_2"/>
    <property type="match status" value="1"/>
</dbReference>
<dbReference type="PANTHER" id="PTHR30055:SF234">
    <property type="entry name" value="HTH-TYPE TRANSCRIPTIONAL REGULATOR BETI"/>
    <property type="match status" value="1"/>
</dbReference>
<evidence type="ECO:0000256" key="3">
    <source>
        <dbReference type="ARBA" id="ARBA00023163"/>
    </source>
</evidence>
<sequence>MLTRSVRTAKFLAVRSDSGTTGQKTFIEQARRRQIIEAAVATLAAEGFGNTSLAAIARTAGISKGVISYHFSGKEELMEECVTAIYTGIAERVLPQLEGLGPLETVRAHVLAVARDGREHRDELVAVGEIVTHLRRKDGRLRYGMADNEELYRGLEWMYGRAEAAGEVRRFDHRVMAVTVQSALDSMFVYWIAHPGTDLVAYAEELADLMVAAIRRPEGEGS</sequence>
<dbReference type="EMBL" id="FOUY01000026">
    <property type="protein sequence ID" value="SFN97831.1"/>
    <property type="molecule type" value="Genomic_DNA"/>
</dbReference>
<dbReference type="Gene3D" id="1.10.357.10">
    <property type="entry name" value="Tetracycline Repressor, domain 2"/>
    <property type="match status" value="1"/>
</dbReference>
<evidence type="ECO:0000313" key="6">
    <source>
        <dbReference type="EMBL" id="SFN97831.1"/>
    </source>
</evidence>
<name>A0A1I5DG93_PSUAM</name>
<dbReference type="PROSITE" id="PS01081">
    <property type="entry name" value="HTH_TETR_1"/>
    <property type="match status" value="1"/>
</dbReference>
<dbReference type="PRINTS" id="PR00455">
    <property type="entry name" value="HTHTETR"/>
</dbReference>
<dbReference type="InterPro" id="IPR001647">
    <property type="entry name" value="HTH_TetR"/>
</dbReference>
<dbReference type="InterPro" id="IPR050109">
    <property type="entry name" value="HTH-type_TetR-like_transc_reg"/>
</dbReference>
<dbReference type="InterPro" id="IPR036271">
    <property type="entry name" value="Tet_transcr_reg_TetR-rel_C_sf"/>
</dbReference>
<dbReference type="GO" id="GO:0003700">
    <property type="term" value="F:DNA-binding transcription factor activity"/>
    <property type="evidence" value="ECO:0007669"/>
    <property type="project" value="TreeGrafter"/>
</dbReference>
<evidence type="ECO:0000259" key="5">
    <source>
        <dbReference type="PROSITE" id="PS50977"/>
    </source>
</evidence>
<dbReference type="Pfam" id="PF00440">
    <property type="entry name" value="TetR_N"/>
    <property type="match status" value="1"/>
</dbReference>
<evidence type="ECO:0000256" key="2">
    <source>
        <dbReference type="ARBA" id="ARBA00023125"/>
    </source>
</evidence>
<dbReference type="PANTHER" id="PTHR30055">
    <property type="entry name" value="HTH-TYPE TRANSCRIPTIONAL REGULATOR RUTR"/>
    <property type="match status" value="1"/>
</dbReference>
<dbReference type="Proteomes" id="UP000199614">
    <property type="component" value="Unassembled WGS sequence"/>
</dbReference>
<evidence type="ECO:0000313" key="7">
    <source>
        <dbReference type="Proteomes" id="UP000199614"/>
    </source>
</evidence>
<keyword evidence="2 4" id="KW-0238">DNA-binding</keyword>
<dbReference type="AlphaFoldDB" id="A0A1I5DG93"/>
<keyword evidence="3" id="KW-0804">Transcription</keyword>
<protein>
    <submittedName>
        <fullName evidence="6">Transcriptional regulator, TetR family</fullName>
    </submittedName>
</protein>
<feature type="domain" description="HTH tetR-type" evidence="5">
    <location>
        <begin position="29"/>
        <end position="89"/>
    </location>
</feature>
<reference evidence="6 7" key="1">
    <citation type="submission" date="2016-10" db="EMBL/GenBank/DDBJ databases">
        <authorList>
            <person name="de Groot N.N."/>
        </authorList>
    </citation>
    <scope>NUCLEOTIDE SEQUENCE [LARGE SCALE GENOMIC DNA]</scope>
    <source>
        <strain evidence="6 7">CGMCC 4.1877</strain>
    </source>
</reference>
<dbReference type="InterPro" id="IPR023772">
    <property type="entry name" value="DNA-bd_HTH_TetR-type_CS"/>
</dbReference>
<dbReference type="Gene3D" id="1.10.10.60">
    <property type="entry name" value="Homeodomain-like"/>
    <property type="match status" value="1"/>
</dbReference>
<keyword evidence="7" id="KW-1185">Reference proteome</keyword>
<dbReference type="GO" id="GO:0000976">
    <property type="term" value="F:transcription cis-regulatory region binding"/>
    <property type="evidence" value="ECO:0007669"/>
    <property type="project" value="TreeGrafter"/>
</dbReference>
<dbReference type="InterPro" id="IPR009057">
    <property type="entry name" value="Homeodomain-like_sf"/>
</dbReference>
<gene>
    <name evidence="6" type="ORF">SAMN05216207_102620</name>
</gene>
<organism evidence="6 7">
    <name type="scientific">Pseudonocardia ammonioxydans</name>
    <dbReference type="NCBI Taxonomy" id="260086"/>
    <lineage>
        <taxon>Bacteria</taxon>
        <taxon>Bacillati</taxon>
        <taxon>Actinomycetota</taxon>
        <taxon>Actinomycetes</taxon>
        <taxon>Pseudonocardiales</taxon>
        <taxon>Pseudonocardiaceae</taxon>
        <taxon>Pseudonocardia</taxon>
    </lineage>
</organism>
<dbReference type="STRING" id="260086.SAMN05216207_102620"/>